<keyword evidence="2" id="KW-1185">Reference proteome</keyword>
<dbReference type="EMBL" id="JBHMQT010000003">
    <property type="protein sequence ID" value="MFC0860919.1"/>
    <property type="molecule type" value="Genomic_DNA"/>
</dbReference>
<sequence length="132" mass="14292">MEVNAAGPPGWAVGDLTVSSGGRVMQVIALGEVRPDAATLVCAVDPGGVREYVTMLALTPMPECAEVITCLGCLASTHLWIDATHTNRTSGARVRLIRCSRCFISALDFRDCEIHTVSPTVRPHHLARRRPW</sequence>
<gene>
    <name evidence="1" type="ORF">ACFHYQ_01285</name>
</gene>
<dbReference type="RefSeq" id="WP_394299175.1">
    <property type="nucleotide sequence ID" value="NZ_JBHMQT010000003.1"/>
</dbReference>
<comment type="caution">
    <text evidence="1">The sequence shown here is derived from an EMBL/GenBank/DDBJ whole genome shotgun (WGS) entry which is preliminary data.</text>
</comment>
<proteinExistence type="predicted"/>
<evidence type="ECO:0000313" key="2">
    <source>
        <dbReference type="Proteomes" id="UP001589870"/>
    </source>
</evidence>
<dbReference type="Proteomes" id="UP001589870">
    <property type="component" value="Unassembled WGS sequence"/>
</dbReference>
<organism evidence="1 2">
    <name type="scientific">Sphaerimonospora cavernae</name>
    <dbReference type="NCBI Taxonomy" id="1740611"/>
    <lineage>
        <taxon>Bacteria</taxon>
        <taxon>Bacillati</taxon>
        <taxon>Actinomycetota</taxon>
        <taxon>Actinomycetes</taxon>
        <taxon>Streptosporangiales</taxon>
        <taxon>Streptosporangiaceae</taxon>
        <taxon>Sphaerimonospora</taxon>
    </lineage>
</organism>
<evidence type="ECO:0000313" key="1">
    <source>
        <dbReference type="EMBL" id="MFC0860919.1"/>
    </source>
</evidence>
<protein>
    <submittedName>
        <fullName evidence="1">Uncharacterized protein</fullName>
    </submittedName>
</protein>
<name>A0ABV6TXJ2_9ACTN</name>
<reference evidence="1 2" key="1">
    <citation type="submission" date="2024-09" db="EMBL/GenBank/DDBJ databases">
        <authorList>
            <person name="Sun Q."/>
            <person name="Mori K."/>
        </authorList>
    </citation>
    <scope>NUCLEOTIDE SEQUENCE [LARGE SCALE GENOMIC DNA]</scope>
    <source>
        <strain evidence="1 2">TBRC 1851</strain>
    </source>
</reference>
<accession>A0ABV6TXJ2</accession>